<protein>
    <submittedName>
        <fullName evidence="1">Uncharacterized protein</fullName>
    </submittedName>
</protein>
<dbReference type="Proteomes" id="UP000219338">
    <property type="component" value="Unassembled WGS sequence"/>
</dbReference>
<dbReference type="AlphaFoldDB" id="A0A284R886"/>
<gene>
    <name evidence="1" type="ORF">ARMOST_08291</name>
</gene>
<accession>A0A284R886</accession>
<keyword evidence="2" id="KW-1185">Reference proteome</keyword>
<dbReference type="OrthoDB" id="10394031at2759"/>
<sequence>MGLRASYGSEGGMDLVTQWVISQRLAPYKLLAVQPRTVANWVHLTVTDSERLYIRLKEYVENGGCLPVPDTARLFNTLKIWVTVEPAHLIRQGTLTTAEYTALHPPWAERYFHRLVKLHLHDGPWT</sequence>
<reference evidence="2" key="1">
    <citation type="journal article" date="2017" name="Nat. Ecol. Evol.">
        <title>Genome expansion and lineage-specific genetic innovations in the forest pathogenic fungi Armillaria.</title>
        <authorList>
            <person name="Sipos G."/>
            <person name="Prasanna A.N."/>
            <person name="Walter M.C."/>
            <person name="O'Connor E."/>
            <person name="Balint B."/>
            <person name="Krizsan K."/>
            <person name="Kiss B."/>
            <person name="Hess J."/>
            <person name="Varga T."/>
            <person name="Slot J."/>
            <person name="Riley R."/>
            <person name="Boka B."/>
            <person name="Rigling D."/>
            <person name="Barry K."/>
            <person name="Lee J."/>
            <person name="Mihaltcheva S."/>
            <person name="LaButti K."/>
            <person name="Lipzen A."/>
            <person name="Waldron R."/>
            <person name="Moloney N.M."/>
            <person name="Sperisen C."/>
            <person name="Kredics L."/>
            <person name="Vagvoelgyi C."/>
            <person name="Patrignani A."/>
            <person name="Fitzpatrick D."/>
            <person name="Nagy I."/>
            <person name="Doyle S."/>
            <person name="Anderson J.B."/>
            <person name="Grigoriev I.V."/>
            <person name="Gueldener U."/>
            <person name="Muensterkoetter M."/>
            <person name="Nagy L.G."/>
        </authorList>
    </citation>
    <scope>NUCLEOTIDE SEQUENCE [LARGE SCALE GENOMIC DNA]</scope>
    <source>
        <strain evidence="2">C18/9</strain>
    </source>
</reference>
<proteinExistence type="predicted"/>
<evidence type="ECO:0000313" key="1">
    <source>
        <dbReference type="EMBL" id="SJL04920.1"/>
    </source>
</evidence>
<organism evidence="1 2">
    <name type="scientific">Armillaria ostoyae</name>
    <name type="common">Armillaria root rot fungus</name>
    <dbReference type="NCBI Taxonomy" id="47428"/>
    <lineage>
        <taxon>Eukaryota</taxon>
        <taxon>Fungi</taxon>
        <taxon>Dikarya</taxon>
        <taxon>Basidiomycota</taxon>
        <taxon>Agaricomycotina</taxon>
        <taxon>Agaricomycetes</taxon>
        <taxon>Agaricomycetidae</taxon>
        <taxon>Agaricales</taxon>
        <taxon>Marasmiineae</taxon>
        <taxon>Physalacriaceae</taxon>
        <taxon>Armillaria</taxon>
    </lineage>
</organism>
<dbReference type="EMBL" id="FUEG01000005">
    <property type="protein sequence ID" value="SJL04920.1"/>
    <property type="molecule type" value="Genomic_DNA"/>
</dbReference>
<name>A0A284R886_ARMOS</name>
<evidence type="ECO:0000313" key="2">
    <source>
        <dbReference type="Proteomes" id="UP000219338"/>
    </source>
</evidence>